<proteinExistence type="predicted"/>
<accession>A0AAD9NRC9</accession>
<dbReference type="AlphaFoldDB" id="A0AAD9NRC9"/>
<comment type="caution">
    <text evidence="1">The sequence shown here is derived from an EMBL/GenBank/DDBJ whole genome shotgun (WGS) entry which is preliminary data.</text>
</comment>
<dbReference type="EMBL" id="JAODUO010000647">
    <property type="protein sequence ID" value="KAK2176664.1"/>
    <property type="molecule type" value="Genomic_DNA"/>
</dbReference>
<name>A0AAD9NRC9_RIDPI</name>
<dbReference type="Proteomes" id="UP001209878">
    <property type="component" value="Unassembled WGS sequence"/>
</dbReference>
<reference evidence="1" key="1">
    <citation type="journal article" date="2023" name="Mol. Biol. Evol.">
        <title>Third-Generation Sequencing Reveals the Adaptive Role of the Epigenome in Three Deep-Sea Polychaetes.</title>
        <authorList>
            <person name="Perez M."/>
            <person name="Aroh O."/>
            <person name="Sun Y."/>
            <person name="Lan Y."/>
            <person name="Juniper S.K."/>
            <person name="Young C.R."/>
            <person name="Angers B."/>
            <person name="Qian P.Y."/>
        </authorList>
    </citation>
    <scope>NUCLEOTIDE SEQUENCE</scope>
    <source>
        <strain evidence="1">R07B-5</strain>
    </source>
</reference>
<evidence type="ECO:0000313" key="2">
    <source>
        <dbReference type="Proteomes" id="UP001209878"/>
    </source>
</evidence>
<keyword evidence="2" id="KW-1185">Reference proteome</keyword>
<evidence type="ECO:0000313" key="1">
    <source>
        <dbReference type="EMBL" id="KAK2176664.1"/>
    </source>
</evidence>
<gene>
    <name evidence="1" type="ORF">NP493_648g00006</name>
</gene>
<protein>
    <submittedName>
        <fullName evidence="1">Uncharacterized protein</fullName>
    </submittedName>
</protein>
<sequence length="59" mass="6801">MFMALAATIHYTVMRLQGHRTWMTLRGASDCTRGLVNVLFQTSCLCPFTYIRTQHCHPI</sequence>
<organism evidence="1 2">
    <name type="scientific">Ridgeia piscesae</name>
    <name type="common">Tubeworm</name>
    <dbReference type="NCBI Taxonomy" id="27915"/>
    <lineage>
        <taxon>Eukaryota</taxon>
        <taxon>Metazoa</taxon>
        <taxon>Spiralia</taxon>
        <taxon>Lophotrochozoa</taxon>
        <taxon>Annelida</taxon>
        <taxon>Polychaeta</taxon>
        <taxon>Sedentaria</taxon>
        <taxon>Canalipalpata</taxon>
        <taxon>Sabellida</taxon>
        <taxon>Siboglinidae</taxon>
        <taxon>Ridgeia</taxon>
    </lineage>
</organism>